<gene>
    <name evidence="2" type="ORF">SAMN05660282_01479</name>
</gene>
<name>A0A1I2TFF8_9CORY</name>
<evidence type="ECO:0000313" key="2">
    <source>
        <dbReference type="EMBL" id="SFG63654.1"/>
    </source>
</evidence>
<sequence>MSLHTPGASTKRTCHLKPRHIGTVADASKRWCVSEKTIRRMINAGELTGYYPTPRRLRVDLVELDQVMEARSTKWGA</sequence>
<reference evidence="2 3" key="1">
    <citation type="submission" date="2016-10" db="EMBL/GenBank/DDBJ databases">
        <authorList>
            <person name="de Groot N.N."/>
        </authorList>
    </citation>
    <scope>NUCLEOTIDE SEQUENCE [LARGE SCALE GENOMIC DNA]</scope>
    <source>
        <strain>J11</strain>
        <strain evidence="3">PG 39</strain>
    </source>
</reference>
<organism evidence="2 3">
    <name type="scientific">Corynebacterium spheniscorum</name>
    <dbReference type="NCBI Taxonomy" id="185761"/>
    <lineage>
        <taxon>Bacteria</taxon>
        <taxon>Bacillati</taxon>
        <taxon>Actinomycetota</taxon>
        <taxon>Actinomycetes</taxon>
        <taxon>Mycobacteriales</taxon>
        <taxon>Corynebacteriaceae</taxon>
        <taxon>Corynebacterium</taxon>
    </lineage>
</organism>
<dbReference type="AlphaFoldDB" id="A0A1I2TFF8"/>
<keyword evidence="3" id="KW-1185">Reference proteome</keyword>
<dbReference type="EMBL" id="FOPJ01000008">
    <property type="protein sequence ID" value="SFG63654.1"/>
    <property type="molecule type" value="Genomic_DNA"/>
</dbReference>
<evidence type="ECO:0000313" key="3">
    <source>
        <dbReference type="Proteomes" id="UP000199065"/>
    </source>
</evidence>
<evidence type="ECO:0000259" key="1">
    <source>
        <dbReference type="Pfam" id="PF12728"/>
    </source>
</evidence>
<dbReference type="STRING" id="185761.SAMN05660282_01479"/>
<accession>A0A1I2TFF8</accession>
<dbReference type="Pfam" id="PF12728">
    <property type="entry name" value="HTH_17"/>
    <property type="match status" value="1"/>
</dbReference>
<proteinExistence type="predicted"/>
<dbReference type="InterPro" id="IPR041657">
    <property type="entry name" value="HTH_17"/>
</dbReference>
<protein>
    <submittedName>
        <fullName evidence="2">Helix-turn-helix domain-containing protein</fullName>
    </submittedName>
</protein>
<dbReference type="Proteomes" id="UP000199065">
    <property type="component" value="Unassembled WGS sequence"/>
</dbReference>
<feature type="domain" description="Helix-turn-helix" evidence="1">
    <location>
        <begin position="23"/>
        <end position="72"/>
    </location>
</feature>
<dbReference type="RefSeq" id="WP_092285970.1">
    <property type="nucleotide sequence ID" value="NZ_FOPJ01000008.1"/>
</dbReference>